<feature type="compositionally biased region" description="Low complexity" evidence="6">
    <location>
        <begin position="116"/>
        <end position="154"/>
    </location>
</feature>
<name>A0A834TUL2_9FABA</name>
<dbReference type="InterPro" id="IPR011598">
    <property type="entry name" value="bHLH_dom"/>
</dbReference>
<reference evidence="8" key="1">
    <citation type="submission" date="2020-09" db="EMBL/GenBank/DDBJ databases">
        <title>Genome-Enabled Discovery of Anthraquinone Biosynthesis in Senna tora.</title>
        <authorList>
            <person name="Kang S.-H."/>
            <person name="Pandey R.P."/>
            <person name="Lee C.-M."/>
            <person name="Sim J.-S."/>
            <person name="Jeong J.-T."/>
            <person name="Choi B.-S."/>
            <person name="Jung M."/>
            <person name="Ginzburg D."/>
            <person name="Zhao K."/>
            <person name="Won S.Y."/>
            <person name="Oh T.-J."/>
            <person name="Yu Y."/>
            <person name="Kim N.-H."/>
            <person name="Lee O.R."/>
            <person name="Lee T.-H."/>
            <person name="Bashyal P."/>
            <person name="Kim T.-S."/>
            <person name="Lee W.-H."/>
            <person name="Kawkins C."/>
            <person name="Kim C.-K."/>
            <person name="Kim J.S."/>
            <person name="Ahn B.O."/>
            <person name="Rhee S.Y."/>
            <person name="Sohng J.K."/>
        </authorList>
    </citation>
    <scope>NUCLEOTIDE SEQUENCE</scope>
    <source>
        <tissue evidence="8">Leaf</tissue>
    </source>
</reference>
<dbReference type="InterPro" id="IPR052610">
    <property type="entry name" value="bHLH_transcription_regulator"/>
</dbReference>
<keyword evidence="4" id="KW-0539">Nucleus</keyword>
<dbReference type="PROSITE" id="PS50888">
    <property type="entry name" value="BHLH"/>
    <property type="match status" value="1"/>
</dbReference>
<organism evidence="8 9">
    <name type="scientific">Senna tora</name>
    <dbReference type="NCBI Taxonomy" id="362788"/>
    <lineage>
        <taxon>Eukaryota</taxon>
        <taxon>Viridiplantae</taxon>
        <taxon>Streptophyta</taxon>
        <taxon>Embryophyta</taxon>
        <taxon>Tracheophyta</taxon>
        <taxon>Spermatophyta</taxon>
        <taxon>Magnoliopsida</taxon>
        <taxon>eudicotyledons</taxon>
        <taxon>Gunneridae</taxon>
        <taxon>Pentapetalae</taxon>
        <taxon>rosids</taxon>
        <taxon>fabids</taxon>
        <taxon>Fabales</taxon>
        <taxon>Fabaceae</taxon>
        <taxon>Caesalpinioideae</taxon>
        <taxon>Cassia clade</taxon>
        <taxon>Senna</taxon>
    </lineage>
</organism>
<gene>
    <name evidence="8" type="ORF">G2W53_019736</name>
</gene>
<proteinExistence type="predicted"/>
<evidence type="ECO:0000256" key="3">
    <source>
        <dbReference type="ARBA" id="ARBA00023163"/>
    </source>
</evidence>
<dbReference type="CDD" id="cd11452">
    <property type="entry name" value="bHLH_AtNAI1_like"/>
    <property type="match status" value="1"/>
</dbReference>
<dbReference type="Pfam" id="PF00010">
    <property type="entry name" value="HLH"/>
    <property type="match status" value="1"/>
</dbReference>
<evidence type="ECO:0000313" key="9">
    <source>
        <dbReference type="Proteomes" id="UP000634136"/>
    </source>
</evidence>
<evidence type="ECO:0000313" key="8">
    <source>
        <dbReference type="EMBL" id="KAF7828572.1"/>
    </source>
</evidence>
<dbReference type="GO" id="GO:0005634">
    <property type="term" value="C:nucleus"/>
    <property type="evidence" value="ECO:0007669"/>
    <property type="project" value="UniProtKB-SubCell"/>
</dbReference>
<dbReference type="PANTHER" id="PTHR45959:SF73">
    <property type="entry name" value="TRANSCRIPTION FACTOR BHLH25"/>
    <property type="match status" value="1"/>
</dbReference>
<accession>A0A834TUL2</accession>
<evidence type="ECO:0000259" key="7">
    <source>
        <dbReference type="PROSITE" id="PS50888"/>
    </source>
</evidence>
<evidence type="ECO:0000256" key="4">
    <source>
        <dbReference type="ARBA" id="ARBA00023242"/>
    </source>
</evidence>
<feature type="region of interest" description="Disordered" evidence="6">
    <location>
        <begin position="88"/>
        <end position="154"/>
    </location>
</feature>
<dbReference type="Proteomes" id="UP000634136">
    <property type="component" value="Unassembled WGS sequence"/>
</dbReference>
<dbReference type="EMBL" id="JAAIUW010000006">
    <property type="protein sequence ID" value="KAF7828572.1"/>
    <property type="molecule type" value="Genomic_DNA"/>
</dbReference>
<keyword evidence="2" id="KW-0805">Transcription regulation</keyword>
<dbReference type="SMART" id="SM00353">
    <property type="entry name" value="HLH"/>
    <property type="match status" value="1"/>
</dbReference>
<dbReference type="InterPro" id="IPR036638">
    <property type="entry name" value="HLH_DNA-bd_sf"/>
</dbReference>
<dbReference type="PANTHER" id="PTHR45959">
    <property type="entry name" value="BHLH TRANSCRIPTION FACTOR"/>
    <property type="match status" value="1"/>
</dbReference>
<feature type="coiled-coil region" evidence="5">
    <location>
        <begin position="259"/>
        <end position="286"/>
    </location>
</feature>
<dbReference type="GO" id="GO:0046983">
    <property type="term" value="F:protein dimerization activity"/>
    <property type="evidence" value="ECO:0007669"/>
    <property type="project" value="InterPro"/>
</dbReference>
<evidence type="ECO:0000256" key="6">
    <source>
        <dbReference type="SAM" id="MobiDB-lite"/>
    </source>
</evidence>
<feature type="domain" description="BHLH" evidence="7">
    <location>
        <begin position="220"/>
        <end position="269"/>
    </location>
</feature>
<keyword evidence="5" id="KW-0175">Coiled coil</keyword>
<evidence type="ECO:0000256" key="1">
    <source>
        <dbReference type="ARBA" id="ARBA00004123"/>
    </source>
</evidence>
<protein>
    <submittedName>
        <fullName evidence="8">Transcription factor bHLH18-like</fullName>
    </submittedName>
</protein>
<keyword evidence="9" id="KW-1185">Reference proteome</keyword>
<comment type="subcellular location">
    <subcellularLocation>
        <location evidence="1">Nucleus</location>
    </subcellularLocation>
</comment>
<comment type="caution">
    <text evidence="8">The sequence shown here is derived from an EMBL/GenBank/DDBJ whole genome shotgun (WGS) entry which is preliminary data.</text>
</comment>
<keyword evidence="3" id="KW-0804">Transcription</keyword>
<dbReference type="SUPFAM" id="SSF47459">
    <property type="entry name" value="HLH, helix-loop-helix DNA-binding domain"/>
    <property type="match status" value="1"/>
</dbReference>
<evidence type="ECO:0000256" key="5">
    <source>
        <dbReference type="SAM" id="Coils"/>
    </source>
</evidence>
<dbReference type="OrthoDB" id="690068at2759"/>
<dbReference type="Gene3D" id="4.10.280.10">
    <property type="entry name" value="Helix-loop-helix DNA-binding domain"/>
    <property type="match status" value="1"/>
</dbReference>
<evidence type="ECO:0000256" key="2">
    <source>
        <dbReference type="ARBA" id="ARBA00023015"/>
    </source>
</evidence>
<dbReference type="AlphaFoldDB" id="A0A834TUL2"/>
<sequence>MLLYVSLCSVTRDLEAKLKKIHIKMMEISSNNYELPAELVGMEDSCLFEEYPIDSFGYGVDQLQSFSGSGDSCYSSYNDYAFNSKSFPVESPESVAPPPPPSRPAKQLKTTHHNHTWTQPTTTTLPPHKPNSSSSASHIISFDNSNSNSNSSSLPNSHHFYSLDSTPTLKPKTENLSPDNLDFSAFLSQPPYPYPYDDHKLVHKAPIPNKPPSTIPRNPIQAQDHVMAERKRREKLSQRFIALSAILPGLKKMDKASVLGDAIKYVKQLQDRVKSLEEQVAHKSVESAVFVNRSIVFAEDDASSSDENCESRSLGLEQPLPEIEARVSGKEVLIRIHCEKHNGYGSSSSLNAASKIALVILNHVISAKLDDRNDLIWHHQVSA</sequence>